<dbReference type="PATRIC" id="fig|749414.3.peg.7876"/>
<dbReference type="KEGG" id="sbh:SBI_07663"/>
<keyword evidence="2" id="KW-1185">Reference proteome</keyword>
<dbReference type="AlphaFoldDB" id="D7CBA0"/>
<dbReference type="EMBL" id="CP002047">
    <property type="protein sequence ID" value="ADI10783.1"/>
    <property type="molecule type" value="Genomic_DNA"/>
</dbReference>
<dbReference type="STRING" id="749414.SBI_07663"/>
<evidence type="ECO:0000313" key="1">
    <source>
        <dbReference type="EMBL" id="ADI10783.1"/>
    </source>
</evidence>
<dbReference type="Proteomes" id="UP000000377">
    <property type="component" value="Chromosome"/>
</dbReference>
<protein>
    <recommendedName>
        <fullName evidence="3">Polymerase nucleotidyl transferase domain-containing protein</fullName>
    </recommendedName>
</protein>
<accession>D7CBA0</accession>
<dbReference type="eggNOG" id="ENOG502ZC99">
    <property type="taxonomic scope" value="Bacteria"/>
</dbReference>
<evidence type="ECO:0008006" key="3">
    <source>
        <dbReference type="Google" id="ProtNLM"/>
    </source>
</evidence>
<evidence type="ECO:0000313" key="2">
    <source>
        <dbReference type="Proteomes" id="UP000000377"/>
    </source>
</evidence>
<reference evidence="1 2" key="1">
    <citation type="journal article" date="2010" name="J. Bacteriol.">
        <title>Genome sequence of the milbemycin-producing bacterium Streptomyces bingchenggensis.</title>
        <authorList>
            <person name="Wang X.J."/>
            <person name="Yan Y.J."/>
            <person name="Zhang B."/>
            <person name="An J."/>
            <person name="Wang J.J."/>
            <person name="Tian J."/>
            <person name="Jiang L."/>
            <person name="Chen Y.H."/>
            <person name="Huang S.X."/>
            <person name="Yin M."/>
            <person name="Zhang J."/>
            <person name="Gao A.L."/>
            <person name="Liu C.X."/>
            <person name="Zhu Z.X."/>
            <person name="Xiang W.S."/>
        </authorList>
    </citation>
    <scope>NUCLEOTIDE SEQUENCE [LARGE SCALE GENOMIC DNA]</scope>
    <source>
        <strain evidence="1 2">BCW-1</strain>
    </source>
</reference>
<gene>
    <name evidence="1" type="ordered locus">SBI_07663</name>
</gene>
<proteinExistence type="predicted"/>
<sequence length="207" mass="23346">MTGVTNPHTELDLNAITTKGWADRADFPDAEFERAAEFYASMRTHDAHLLQVRDEASTRIKEWTGCVPRDVGSFGTRLNLETSDLDLGIGFPVAERDSLMANLAGHATFLDERQTSFSTTRLVFSFTVDGIEIDLSALTVEDFAVASRMLDQIDETMTAEERITHTWVKHLLRAGGRLNEYADWKLVTYRRFCPEFNWVPIPEKAGA</sequence>
<name>D7CBA0_STRBB</name>
<dbReference type="HOGENOM" id="CLU_1330321_0_0_11"/>
<organism evidence="1 2">
    <name type="scientific">Streptomyces bingchenggensis (strain BCW-1)</name>
    <dbReference type="NCBI Taxonomy" id="749414"/>
    <lineage>
        <taxon>Bacteria</taxon>
        <taxon>Bacillati</taxon>
        <taxon>Actinomycetota</taxon>
        <taxon>Actinomycetes</taxon>
        <taxon>Kitasatosporales</taxon>
        <taxon>Streptomycetaceae</taxon>
        <taxon>Streptomyces</taxon>
    </lineage>
</organism>